<evidence type="ECO:0000313" key="1">
    <source>
        <dbReference type="EMBL" id="EKR65025.1"/>
    </source>
</evidence>
<reference evidence="1 2" key="1">
    <citation type="submission" date="2012-10" db="EMBL/GenBank/DDBJ databases">
        <authorList>
            <person name="Harkins D.M."/>
            <person name="Durkin A.S."/>
            <person name="Brinkac L.M."/>
            <person name="Haft D.H."/>
            <person name="Selengut J.D."/>
            <person name="Sanka R."/>
            <person name="DePew J."/>
            <person name="Purushe J."/>
            <person name="Whelen A.C."/>
            <person name="Vinetz J.M."/>
            <person name="Sutton G.G."/>
            <person name="Nierman W.C."/>
            <person name="Fouts D.E."/>
        </authorList>
    </citation>
    <scope>NUCLEOTIDE SEQUENCE [LARGE SCALE GENOMIC DNA]</scope>
    <source>
        <strain evidence="1 2">2006001853</strain>
    </source>
</reference>
<sequence>MFQPSGNIEFKVVASYLIYEIRKLLRQPIIFIKDFLNSHFRN</sequence>
<evidence type="ECO:0000313" key="2">
    <source>
        <dbReference type="Proteomes" id="UP000001338"/>
    </source>
</evidence>
<dbReference type="Proteomes" id="UP000001338">
    <property type="component" value="Unassembled WGS sequence"/>
</dbReference>
<organism evidence="1 2">
    <name type="scientific">Leptospira weilii str. 2006001853</name>
    <dbReference type="NCBI Taxonomy" id="1001589"/>
    <lineage>
        <taxon>Bacteria</taxon>
        <taxon>Pseudomonadati</taxon>
        <taxon>Spirochaetota</taxon>
        <taxon>Spirochaetia</taxon>
        <taxon>Leptospirales</taxon>
        <taxon>Leptospiraceae</taxon>
        <taxon>Leptospira</taxon>
    </lineage>
</organism>
<comment type="caution">
    <text evidence="1">The sequence shown here is derived from an EMBL/GenBank/DDBJ whole genome shotgun (WGS) entry which is preliminary data.</text>
</comment>
<accession>A0A828Z426</accession>
<dbReference type="AlphaFoldDB" id="A0A828Z426"/>
<name>A0A828Z426_9LEPT</name>
<protein>
    <submittedName>
        <fullName evidence="1">Uncharacterized protein</fullName>
    </submittedName>
</protein>
<dbReference type="EMBL" id="AFLV02000026">
    <property type="protein sequence ID" value="EKR65025.1"/>
    <property type="molecule type" value="Genomic_DNA"/>
</dbReference>
<proteinExistence type="predicted"/>
<gene>
    <name evidence="1" type="ORF">LEP1GSC036_4409</name>
</gene>